<dbReference type="RefSeq" id="WP_207333186.1">
    <property type="nucleotide sequence ID" value="NZ_JAFMYW010000026.1"/>
</dbReference>
<dbReference type="InterPro" id="IPR010982">
    <property type="entry name" value="Lambda_DNA-bd_dom_sf"/>
</dbReference>
<reference evidence="1 2" key="1">
    <citation type="submission" date="2021-03" db="EMBL/GenBank/DDBJ databases">
        <title>Fibrella sp. HMF5405 genome sequencing and assembly.</title>
        <authorList>
            <person name="Kang H."/>
            <person name="Kim H."/>
            <person name="Bae S."/>
            <person name="Joh K."/>
        </authorList>
    </citation>
    <scope>NUCLEOTIDE SEQUENCE [LARGE SCALE GENOMIC DNA]</scope>
    <source>
        <strain evidence="1 2">HMF5405</strain>
    </source>
</reference>
<organism evidence="1 2">
    <name type="scientific">Fibrella forsythiae</name>
    <dbReference type="NCBI Taxonomy" id="2817061"/>
    <lineage>
        <taxon>Bacteria</taxon>
        <taxon>Pseudomonadati</taxon>
        <taxon>Bacteroidota</taxon>
        <taxon>Cytophagia</taxon>
        <taxon>Cytophagales</taxon>
        <taxon>Spirosomataceae</taxon>
        <taxon>Fibrella</taxon>
    </lineage>
</organism>
<dbReference type="SUPFAM" id="SSF47413">
    <property type="entry name" value="lambda repressor-like DNA-binding domains"/>
    <property type="match status" value="1"/>
</dbReference>
<protein>
    <recommendedName>
        <fullName evidence="3">XRE family transcriptional regulator</fullName>
    </recommendedName>
</protein>
<keyword evidence="2" id="KW-1185">Reference proteome</keyword>
<evidence type="ECO:0000313" key="1">
    <source>
        <dbReference type="EMBL" id="MBO0953234.1"/>
    </source>
</evidence>
<name>A0ABS3JVM9_9BACT</name>
<comment type="caution">
    <text evidence="1">The sequence shown here is derived from an EMBL/GenBank/DDBJ whole genome shotgun (WGS) entry which is preliminary data.</text>
</comment>
<accession>A0ABS3JVM9</accession>
<dbReference type="EMBL" id="JAFMYW010000026">
    <property type="protein sequence ID" value="MBO0953234.1"/>
    <property type="molecule type" value="Genomic_DNA"/>
</dbReference>
<dbReference type="Proteomes" id="UP000664628">
    <property type="component" value="Unassembled WGS sequence"/>
</dbReference>
<gene>
    <name evidence="1" type="ORF">J2I46_31980</name>
</gene>
<proteinExistence type="predicted"/>
<evidence type="ECO:0000313" key="2">
    <source>
        <dbReference type="Proteomes" id="UP000664628"/>
    </source>
</evidence>
<evidence type="ECO:0008006" key="3">
    <source>
        <dbReference type="Google" id="ProtNLM"/>
    </source>
</evidence>
<sequence length="135" mass="14713">MTGQYVKGKLEAAGVPLATLARNLGISPQSLQKRLNVEDMKVGVLMEIAEAAGKNVYFFLEPSSAAIQQQTSVKGTSRNAQAIIKQTNLPATPVDNAKSEADLADCQQRLQEKDQIIADLRRTILLYEELSKKLG</sequence>